<dbReference type="PANTHER" id="PTHR33915:SF3">
    <property type="entry name" value="STERILE ALPHA MOTIF (SAM) DOMAIN PROTEIN"/>
    <property type="match status" value="1"/>
</dbReference>
<dbReference type="Pfam" id="PF07647">
    <property type="entry name" value="SAM_2"/>
    <property type="match status" value="1"/>
</dbReference>
<feature type="region of interest" description="Disordered" evidence="1">
    <location>
        <begin position="100"/>
        <end position="124"/>
    </location>
</feature>
<name>A0A9N7R3M8_STRHE</name>
<sequence length="254" mass="28591">MDWCSWLSKTNLEPSLAYEYGQALIRNELQLEDLTYFNHEFLQSLGIFVAKHRLEILKLARKEVVKRGISMNYGLSRLVSAVNKTRKLITKNISKLGPRKNPSSLFPFNNNNNTAPDESDESPYRNHWSGALKRMNAVPGRNMMWSGPLDKRMQQQQRCMGPNSSVSGPLDGGMIMRERAVYPDWSPMGPGRPMNDGRAKDGSGFICRSPMVSGPIERLGLSPHIGYARGGKVADQDQGAQSLWSIMFRDMKPT</sequence>
<dbReference type="OrthoDB" id="1887912at2759"/>
<protein>
    <submittedName>
        <fullName evidence="3">Sterile alpha motif (SAM) domain-containing protein</fullName>
    </submittedName>
</protein>
<feature type="compositionally biased region" description="Low complexity" evidence="1">
    <location>
        <begin position="101"/>
        <end position="113"/>
    </location>
</feature>
<gene>
    <name evidence="3" type="ORF">SHERM_14016</name>
</gene>
<dbReference type="EMBL" id="CACSLK010011313">
    <property type="protein sequence ID" value="CAA0813457.1"/>
    <property type="molecule type" value="Genomic_DNA"/>
</dbReference>
<accession>A0A9N7R3M8</accession>
<evidence type="ECO:0000256" key="1">
    <source>
        <dbReference type="SAM" id="MobiDB-lite"/>
    </source>
</evidence>
<comment type="caution">
    <text evidence="3">The sequence shown here is derived from an EMBL/GenBank/DDBJ whole genome shotgun (WGS) entry which is preliminary data.</text>
</comment>
<evidence type="ECO:0000259" key="2">
    <source>
        <dbReference type="Pfam" id="PF07647"/>
    </source>
</evidence>
<reference evidence="3" key="1">
    <citation type="submission" date="2019-12" db="EMBL/GenBank/DDBJ databases">
        <authorList>
            <person name="Scholes J."/>
        </authorList>
    </citation>
    <scope>NUCLEOTIDE SEQUENCE</scope>
</reference>
<keyword evidence="4" id="KW-1185">Reference proteome</keyword>
<organism evidence="3 4">
    <name type="scientific">Striga hermonthica</name>
    <name type="common">Purple witchweed</name>
    <name type="synonym">Buchnera hermonthica</name>
    <dbReference type="NCBI Taxonomy" id="68872"/>
    <lineage>
        <taxon>Eukaryota</taxon>
        <taxon>Viridiplantae</taxon>
        <taxon>Streptophyta</taxon>
        <taxon>Embryophyta</taxon>
        <taxon>Tracheophyta</taxon>
        <taxon>Spermatophyta</taxon>
        <taxon>Magnoliopsida</taxon>
        <taxon>eudicotyledons</taxon>
        <taxon>Gunneridae</taxon>
        <taxon>Pentapetalae</taxon>
        <taxon>asterids</taxon>
        <taxon>lamiids</taxon>
        <taxon>Lamiales</taxon>
        <taxon>Orobanchaceae</taxon>
        <taxon>Buchnereae</taxon>
        <taxon>Striga</taxon>
    </lineage>
</organism>
<dbReference type="InterPro" id="IPR001660">
    <property type="entry name" value="SAM"/>
</dbReference>
<proteinExistence type="predicted"/>
<feature type="domain" description="SAM" evidence="2">
    <location>
        <begin position="4"/>
        <end position="58"/>
    </location>
</feature>
<dbReference type="Gene3D" id="1.10.150.50">
    <property type="entry name" value="Transcription Factor, Ets-1"/>
    <property type="match status" value="1"/>
</dbReference>
<dbReference type="Proteomes" id="UP001153555">
    <property type="component" value="Unassembled WGS sequence"/>
</dbReference>
<dbReference type="PANTHER" id="PTHR33915">
    <property type="entry name" value="OSJNBA0033G05.11 PROTEIN"/>
    <property type="match status" value="1"/>
</dbReference>
<dbReference type="SUPFAM" id="SSF47769">
    <property type="entry name" value="SAM/Pointed domain"/>
    <property type="match status" value="1"/>
</dbReference>
<dbReference type="InterPro" id="IPR013761">
    <property type="entry name" value="SAM/pointed_sf"/>
</dbReference>
<dbReference type="AlphaFoldDB" id="A0A9N7R3M8"/>
<evidence type="ECO:0000313" key="3">
    <source>
        <dbReference type="EMBL" id="CAA0813457.1"/>
    </source>
</evidence>
<evidence type="ECO:0000313" key="4">
    <source>
        <dbReference type="Proteomes" id="UP001153555"/>
    </source>
</evidence>
<dbReference type="CDD" id="cd09487">
    <property type="entry name" value="SAM_superfamily"/>
    <property type="match status" value="1"/>
</dbReference>